<dbReference type="KEGG" id="saqi:AXG55_01155"/>
<dbReference type="GO" id="GO:0016485">
    <property type="term" value="P:protein processing"/>
    <property type="evidence" value="ECO:0007669"/>
    <property type="project" value="TreeGrafter"/>
</dbReference>
<feature type="domain" description="P/Homo B" evidence="5">
    <location>
        <begin position="306"/>
        <end position="466"/>
    </location>
</feature>
<protein>
    <recommendedName>
        <fullName evidence="5">P/Homo B domain-containing protein</fullName>
    </recommendedName>
</protein>
<dbReference type="InterPro" id="IPR036852">
    <property type="entry name" value="Peptidase_S8/S53_dom_sf"/>
</dbReference>
<dbReference type="GO" id="GO:0004252">
    <property type="term" value="F:serine-type endopeptidase activity"/>
    <property type="evidence" value="ECO:0007669"/>
    <property type="project" value="InterPro"/>
</dbReference>
<dbReference type="PROSITE" id="PS51829">
    <property type="entry name" value="P_HOMO_B"/>
    <property type="match status" value="1"/>
</dbReference>
<dbReference type="Gene3D" id="2.60.120.260">
    <property type="entry name" value="Galactose-binding domain-like"/>
    <property type="match status" value="1"/>
</dbReference>
<comment type="caution">
    <text evidence="4">Lacks conserved residue(s) required for the propagation of feature annotation.</text>
</comment>
<name>A0A1L4CXD1_9BACT</name>
<evidence type="ECO:0000256" key="2">
    <source>
        <dbReference type="ARBA" id="ARBA00022801"/>
    </source>
</evidence>
<dbReference type="AlphaFoldDB" id="A0A1L4CXD1"/>
<dbReference type="GO" id="GO:0016020">
    <property type="term" value="C:membrane"/>
    <property type="evidence" value="ECO:0007669"/>
    <property type="project" value="TreeGrafter"/>
</dbReference>
<dbReference type="GO" id="GO:0005737">
    <property type="term" value="C:cytoplasm"/>
    <property type="evidence" value="ECO:0007669"/>
    <property type="project" value="UniProtKB-ARBA"/>
</dbReference>
<dbReference type="PROSITE" id="PS00138">
    <property type="entry name" value="SUBTILASE_SER"/>
    <property type="match status" value="1"/>
</dbReference>
<keyword evidence="2" id="KW-0378">Hydrolase</keyword>
<keyword evidence="7" id="KW-1185">Reference proteome</keyword>
<keyword evidence="3" id="KW-0720">Serine protease</keyword>
<dbReference type="InterPro" id="IPR000209">
    <property type="entry name" value="Peptidase_S8/S53_dom"/>
</dbReference>
<dbReference type="STRING" id="1915309.AXG55_01155"/>
<evidence type="ECO:0000313" key="6">
    <source>
        <dbReference type="EMBL" id="APJ02613.1"/>
    </source>
</evidence>
<dbReference type="PROSITE" id="PS51892">
    <property type="entry name" value="SUBTILASE"/>
    <property type="match status" value="1"/>
</dbReference>
<dbReference type="PANTHER" id="PTHR42884:SF14">
    <property type="entry name" value="NEUROENDOCRINE CONVERTASE 1"/>
    <property type="match status" value="1"/>
</dbReference>
<dbReference type="InterPro" id="IPR023828">
    <property type="entry name" value="Peptidase_S8_Ser-AS"/>
</dbReference>
<evidence type="ECO:0000256" key="1">
    <source>
        <dbReference type="ARBA" id="ARBA00022670"/>
    </source>
</evidence>
<dbReference type="SUPFAM" id="SSF52743">
    <property type="entry name" value="Subtilisin-like"/>
    <property type="match status" value="1"/>
</dbReference>
<dbReference type="InterPro" id="IPR008979">
    <property type="entry name" value="Galactose-bd-like_sf"/>
</dbReference>
<accession>A0A1L4CXD1</accession>
<evidence type="ECO:0000313" key="7">
    <source>
        <dbReference type="Proteomes" id="UP000184731"/>
    </source>
</evidence>
<reference evidence="6 7" key="1">
    <citation type="submission" date="2016-10" db="EMBL/GenBank/DDBJ databases">
        <title>Silvanigrella aquatica sp. nov., isolated from a freshwater lake located in the Black Forest, Germany, description of Silvanigrellaceae fam. nov., Silvanigrellales ord. nov., reclassification of the order Bdellovibrionales in the class Oligoflexia, reclassification of the families Bacteriovoracaceae and Halobacteriovoraceae in the new order Bacteriovoracales ord. nov., and reclassification of the family Pseudobacteriovoracaceae in the order Oligoflexiales.</title>
        <authorList>
            <person name="Hahn M.W."/>
            <person name="Schmidt J."/>
            <person name="Koll U."/>
            <person name="Rohde M."/>
            <person name="Verbag S."/>
            <person name="Pitt A."/>
            <person name="Nakai R."/>
            <person name="Naganuma T."/>
            <person name="Lang E."/>
        </authorList>
    </citation>
    <scope>NUCLEOTIDE SEQUENCE [LARGE SCALE GENOMIC DNA]</scope>
    <source>
        <strain evidence="6 7">MWH-Nonnen-W8red</strain>
    </source>
</reference>
<dbReference type="Gene3D" id="3.40.50.200">
    <property type="entry name" value="Peptidase S8/S53 domain"/>
    <property type="match status" value="1"/>
</dbReference>
<evidence type="ECO:0000256" key="4">
    <source>
        <dbReference type="PROSITE-ProRule" id="PRU01240"/>
    </source>
</evidence>
<dbReference type="Proteomes" id="UP000184731">
    <property type="component" value="Chromosome"/>
</dbReference>
<evidence type="ECO:0000256" key="3">
    <source>
        <dbReference type="ARBA" id="ARBA00022825"/>
    </source>
</evidence>
<dbReference type="Pfam" id="PF01483">
    <property type="entry name" value="P_proprotein"/>
    <property type="match status" value="1"/>
</dbReference>
<organism evidence="6 7">
    <name type="scientific">Silvanigrella aquatica</name>
    <dbReference type="NCBI Taxonomy" id="1915309"/>
    <lineage>
        <taxon>Bacteria</taxon>
        <taxon>Pseudomonadati</taxon>
        <taxon>Bdellovibrionota</taxon>
        <taxon>Oligoflexia</taxon>
        <taxon>Silvanigrellales</taxon>
        <taxon>Silvanigrellaceae</taxon>
        <taxon>Silvanigrella</taxon>
    </lineage>
</organism>
<dbReference type="SUPFAM" id="SSF49785">
    <property type="entry name" value="Galactose-binding domain-like"/>
    <property type="match status" value="1"/>
</dbReference>
<sequence length="466" mass="52259">MDLKLYSHVENNKIQIINESYGTAAYSYTFSHNNSDFIGMSEINFITVKASGNQTCSTDLANKFYNKNKSSIDAKFLNFNFHNNESLKELPHNVKNYYKSIRPHISTMEKTASNPYRILVAGISHKGVINNTSTFGSNIWISGFSGGSSSTTLSKDSLNIDPKYVGILTTTIPINRPYGGTYFNKRLLPENREGYYNTELSGTSFATPMISGVIALLLEANPNLSYWDVKYILAKTANRNKLVSDPLPSCIKILSIIGDFSSDFLDLWKTGWVENKAGNFFHNYYGFGLVDTDRAIEMALNIKNGVTPSPYQGKKVQRIQNSLEIQNNSNQIIPPNSSITSELVITENINIDGVRVTPYILAAKADSISIQLVSPDETTSQQRGTHSTILYPGNSMIQLSEDESVIEDMPYPVDDYKKDLNDNSGAYLTNAFFEERSKGKWKIIITNHSLDKTFYLEGWKLEIYGH</sequence>
<gene>
    <name evidence="6" type="ORF">AXG55_01155</name>
</gene>
<keyword evidence="1" id="KW-0645">Protease</keyword>
<dbReference type="PANTHER" id="PTHR42884">
    <property type="entry name" value="PROPROTEIN CONVERTASE SUBTILISIN/KEXIN-RELATED"/>
    <property type="match status" value="1"/>
</dbReference>
<proteinExistence type="inferred from homology"/>
<evidence type="ECO:0000259" key="5">
    <source>
        <dbReference type="PROSITE" id="PS51829"/>
    </source>
</evidence>
<comment type="similarity">
    <text evidence="4">Belongs to the peptidase S8 family.</text>
</comment>
<dbReference type="Pfam" id="PF00082">
    <property type="entry name" value="Peptidase_S8"/>
    <property type="match status" value="1"/>
</dbReference>
<dbReference type="InterPro" id="IPR002884">
    <property type="entry name" value="P_dom"/>
</dbReference>
<dbReference type="GO" id="GO:0012505">
    <property type="term" value="C:endomembrane system"/>
    <property type="evidence" value="ECO:0007669"/>
    <property type="project" value="UniProtKB-ARBA"/>
</dbReference>
<dbReference type="EMBL" id="CP017834">
    <property type="protein sequence ID" value="APJ02613.1"/>
    <property type="molecule type" value="Genomic_DNA"/>
</dbReference>